<dbReference type="PROSITE" id="PS50082">
    <property type="entry name" value="WD_REPEATS_2"/>
    <property type="match status" value="2"/>
</dbReference>
<dbReference type="SMART" id="SM00320">
    <property type="entry name" value="WD40"/>
    <property type="match status" value="6"/>
</dbReference>
<dbReference type="GO" id="GO:0080008">
    <property type="term" value="C:Cul4-RING E3 ubiquitin ligase complex"/>
    <property type="evidence" value="ECO:0007669"/>
    <property type="project" value="TreeGrafter"/>
</dbReference>
<dbReference type="PROSITE" id="PS50294">
    <property type="entry name" value="WD_REPEATS_REGION"/>
    <property type="match status" value="1"/>
</dbReference>
<dbReference type="InterPro" id="IPR036322">
    <property type="entry name" value="WD40_repeat_dom_sf"/>
</dbReference>
<keyword evidence="6" id="KW-1185">Reference proteome</keyword>
<dbReference type="InterPro" id="IPR045151">
    <property type="entry name" value="DCAF8"/>
</dbReference>
<dbReference type="InterPro" id="IPR011990">
    <property type="entry name" value="TPR-like_helical_dom_sf"/>
</dbReference>
<dbReference type="Pfam" id="PF00400">
    <property type="entry name" value="WD40"/>
    <property type="match status" value="3"/>
</dbReference>
<keyword evidence="2" id="KW-0677">Repeat</keyword>
<keyword evidence="1 3" id="KW-0853">WD repeat</keyword>
<dbReference type="GO" id="GO:0045717">
    <property type="term" value="P:negative regulation of fatty acid biosynthetic process"/>
    <property type="evidence" value="ECO:0007669"/>
    <property type="project" value="TreeGrafter"/>
</dbReference>
<dbReference type="PANTHER" id="PTHR15574">
    <property type="entry name" value="WD REPEAT DOMAIN-CONTAINING FAMILY"/>
    <property type="match status" value="1"/>
</dbReference>
<dbReference type="EMBL" id="LR746268">
    <property type="protein sequence ID" value="CAA7395832.1"/>
    <property type="molecule type" value="Genomic_DNA"/>
</dbReference>
<evidence type="ECO:0000256" key="1">
    <source>
        <dbReference type="ARBA" id="ARBA00022574"/>
    </source>
</evidence>
<evidence type="ECO:0000313" key="6">
    <source>
        <dbReference type="Proteomes" id="UP000663760"/>
    </source>
</evidence>
<organism evidence="5 6">
    <name type="scientific">Spirodela intermedia</name>
    <name type="common">Intermediate duckweed</name>
    <dbReference type="NCBI Taxonomy" id="51605"/>
    <lineage>
        <taxon>Eukaryota</taxon>
        <taxon>Viridiplantae</taxon>
        <taxon>Streptophyta</taxon>
        <taxon>Embryophyta</taxon>
        <taxon>Tracheophyta</taxon>
        <taxon>Spermatophyta</taxon>
        <taxon>Magnoliopsida</taxon>
        <taxon>Liliopsida</taxon>
        <taxon>Araceae</taxon>
        <taxon>Lemnoideae</taxon>
        <taxon>Spirodela</taxon>
    </lineage>
</organism>
<evidence type="ECO:0000256" key="3">
    <source>
        <dbReference type="PROSITE-ProRule" id="PRU00221"/>
    </source>
</evidence>
<sequence>MTEAGWNFPDGNVTDLIERRKTDSIKDINYRLHSHSSLIQRLALERELEGHEGCVNALAWNSRGSFLISGSDDLQINIWNYAERKLSCRVDTGHSANIFCTKFIPETCDELVVSGAGDAEVRLFNLSHQGVQSAPEPLALFRCHSRRVKKLAVEQGNPNVVWSASEDGTLRQHDFREGVCCPPSGSPSQECRSVLLDLRSGAKKSLADYPKQCLALKSCDVSPSRPHHLLVGGSDAFARLYDRRMLPPSSSCRTKMKPPSCVNYFCPIHLSERKPSSLHLTHVAFSPNGEEVLLSYSGEHAYLMNVNHVEDSGMRYCADDVPKRTYLPPVLGDLEAFPHRSASSDGTPIKKSFSTRLDMHTKLLKVAAQSLAKDYNFLRGIEACNEVLDGSGPQIDDTLKHECLCIRAALFLKRSWKSDVSMAIRDCHGARGIDVLSFRPYYYLAEALKQLGKYQNALDYAMAALYLSPSNPEVAEQVKAIKEKIAAAQSSKENDEVSKSTAVSGRRKKLSDVLFLSDVADDSSQANLQSEREDSDYDEMELDIVASTSGDDSIDVESRTFRQSLNLIFQRETESCRDNGQIDCSNGSPSASSEKDTNYECEFGIDMKQRYVGHCNLGTDIKQANFLGQRGEFIASGSDDGRCFIWEKRTGRLIKVLLGDEAVVNCVQCHPFDCTVATSGIDNTIKLWTPHAQTPAIIGGTSCPETAEVLSVISRNQQKLLLNRETLPFEFLERLGMNDISEGNFHPFECAQS</sequence>
<dbReference type="Proteomes" id="UP000663760">
    <property type="component" value="Chromosome 5"/>
</dbReference>
<dbReference type="AlphaFoldDB" id="A0A7I8KE99"/>
<accession>A0A7I8KE99</accession>
<dbReference type="SUPFAM" id="SSF50978">
    <property type="entry name" value="WD40 repeat-like"/>
    <property type="match status" value="1"/>
</dbReference>
<dbReference type="InterPro" id="IPR015943">
    <property type="entry name" value="WD40/YVTN_repeat-like_dom_sf"/>
</dbReference>
<dbReference type="Gene3D" id="1.25.40.10">
    <property type="entry name" value="Tetratricopeptide repeat domain"/>
    <property type="match status" value="1"/>
</dbReference>
<feature type="repeat" description="WD" evidence="3">
    <location>
        <begin position="657"/>
        <end position="688"/>
    </location>
</feature>
<dbReference type="OrthoDB" id="4869960at2759"/>
<evidence type="ECO:0000313" key="5">
    <source>
        <dbReference type="EMBL" id="CAA7395832.1"/>
    </source>
</evidence>
<protein>
    <submittedName>
        <fullName evidence="5">Uncharacterized protein</fullName>
    </submittedName>
</protein>
<dbReference type="InterPro" id="IPR001680">
    <property type="entry name" value="WD40_rpt"/>
</dbReference>
<feature type="repeat" description="TPR" evidence="4">
    <location>
        <begin position="438"/>
        <end position="471"/>
    </location>
</feature>
<keyword evidence="4" id="KW-0802">TPR repeat</keyword>
<evidence type="ECO:0000256" key="2">
    <source>
        <dbReference type="ARBA" id="ARBA00022737"/>
    </source>
</evidence>
<dbReference type="InterPro" id="IPR019734">
    <property type="entry name" value="TPR_rpt"/>
</dbReference>
<name>A0A7I8KE99_SPIIN</name>
<dbReference type="Gene3D" id="2.130.10.10">
    <property type="entry name" value="YVTN repeat-like/Quinoprotein amine dehydrogenase"/>
    <property type="match status" value="2"/>
</dbReference>
<proteinExistence type="predicted"/>
<gene>
    <name evidence="5" type="ORF">SI8410_05006495</name>
</gene>
<feature type="repeat" description="WD" evidence="3">
    <location>
        <begin position="48"/>
        <end position="80"/>
    </location>
</feature>
<dbReference type="GO" id="GO:0005737">
    <property type="term" value="C:cytoplasm"/>
    <property type="evidence" value="ECO:0007669"/>
    <property type="project" value="TreeGrafter"/>
</dbReference>
<dbReference type="SUPFAM" id="SSF48452">
    <property type="entry name" value="TPR-like"/>
    <property type="match status" value="1"/>
</dbReference>
<dbReference type="SMART" id="SM00028">
    <property type="entry name" value="TPR"/>
    <property type="match status" value="1"/>
</dbReference>
<dbReference type="PANTHER" id="PTHR15574:SF40">
    <property type="entry name" value="WD AND TETRATRICOPEPTIDE REPEATS PROTEIN 1"/>
    <property type="match status" value="1"/>
</dbReference>
<dbReference type="PROSITE" id="PS50005">
    <property type="entry name" value="TPR"/>
    <property type="match status" value="1"/>
</dbReference>
<evidence type="ECO:0000256" key="4">
    <source>
        <dbReference type="PROSITE-ProRule" id="PRU00339"/>
    </source>
</evidence>
<reference evidence="5" key="1">
    <citation type="submission" date="2020-02" db="EMBL/GenBank/DDBJ databases">
        <authorList>
            <person name="Scholz U."/>
            <person name="Mascher M."/>
            <person name="Fiebig A."/>
        </authorList>
    </citation>
    <scope>NUCLEOTIDE SEQUENCE</scope>
</reference>
<dbReference type="FunFam" id="2.130.10.10:FF:002473">
    <property type="entry name" value="Transducin family protein / WD-40 repeat family protein"/>
    <property type="match status" value="1"/>
</dbReference>